<dbReference type="Gene3D" id="3.90.1150.10">
    <property type="entry name" value="Aspartate Aminotransferase, domain 1"/>
    <property type="match status" value="1"/>
</dbReference>
<keyword evidence="3" id="KW-0808">Transferase</keyword>
<dbReference type="InterPro" id="IPR015424">
    <property type="entry name" value="PyrdxlP-dep_Trfase"/>
</dbReference>
<name>A0ABW5QGZ7_9HYPH</name>
<keyword evidence="3" id="KW-0032">Aminotransferase</keyword>
<dbReference type="Proteomes" id="UP001597521">
    <property type="component" value="Unassembled WGS sequence"/>
</dbReference>
<feature type="domain" description="Aminotransferase class V" evidence="2">
    <location>
        <begin position="53"/>
        <end position="426"/>
    </location>
</feature>
<dbReference type="Gene3D" id="3.40.640.10">
    <property type="entry name" value="Type I PLP-dependent aspartate aminotransferase-like (Major domain)"/>
    <property type="match status" value="1"/>
</dbReference>
<gene>
    <name evidence="3" type="ORF">ACFSX5_03390</name>
</gene>
<reference evidence="4" key="1">
    <citation type="journal article" date="2019" name="Int. J. Syst. Evol. Microbiol.">
        <title>The Global Catalogue of Microorganisms (GCM) 10K type strain sequencing project: providing services to taxonomists for standard genome sequencing and annotation.</title>
        <authorList>
            <consortium name="The Broad Institute Genomics Platform"/>
            <consortium name="The Broad Institute Genome Sequencing Center for Infectious Disease"/>
            <person name="Wu L."/>
            <person name="Ma J."/>
        </authorList>
    </citation>
    <scope>NUCLEOTIDE SEQUENCE [LARGE SCALE GENOMIC DNA]</scope>
    <source>
        <strain evidence="4">CCM 7427</strain>
    </source>
</reference>
<keyword evidence="4" id="KW-1185">Reference proteome</keyword>
<dbReference type="InterPro" id="IPR000192">
    <property type="entry name" value="Aminotrans_V_dom"/>
</dbReference>
<sequence length="434" mass="47123">MESTTLPKLATIHYHWVRTKPPDPTMTSLPLDPARIRAFFPAFAEPSLQGQAFFENAGGSYTAQPVLDRLERYYRATKVQPYGVYAASAEAGGAMDLAFTRMAQALNVSPDWIQFGPSSSANTYVLGNAFAGWLKPGDAIVVTDQDHEANGGAWRRLELQGVEVREWKVDPETGRLALADLERLLDSKIRLVSAPHCSNIAGEINPVADIVARAHAVGAVTAIDGVSYTSHGLPDLAALGADIYFFSTYKVYGPHQGVLAIRPELAAELPNQGHFFNDKKPRYRLTPAGPDHAQIAAAAGVVDYLEAVAALAPADLPGADPFRRAHAAMRAQEIALATPLLDYLRRRNDIRLIGPDDPEKRAPTIAIAHRDPGAEVAKRLSRHGIMAGGGHFYAWRLLEAVGIDPNHGVLRLSFVHYTTPEEIQQLIAALDAEL</sequence>
<dbReference type="PANTHER" id="PTHR43586">
    <property type="entry name" value="CYSTEINE DESULFURASE"/>
    <property type="match status" value="1"/>
</dbReference>
<dbReference type="Pfam" id="PF00266">
    <property type="entry name" value="Aminotran_5"/>
    <property type="match status" value="1"/>
</dbReference>
<accession>A0ABW5QGZ7</accession>
<keyword evidence="1" id="KW-0663">Pyridoxal phosphate</keyword>
<protein>
    <submittedName>
        <fullName evidence="3">Aminotransferase class V-fold PLP-dependent enzyme</fullName>
    </submittedName>
</protein>
<organism evidence="3 4">
    <name type="scientific">Devosia albogilva</name>
    <dbReference type="NCBI Taxonomy" id="429726"/>
    <lineage>
        <taxon>Bacteria</taxon>
        <taxon>Pseudomonadati</taxon>
        <taxon>Pseudomonadota</taxon>
        <taxon>Alphaproteobacteria</taxon>
        <taxon>Hyphomicrobiales</taxon>
        <taxon>Devosiaceae</taxon>
        <taxon>Devosia</taxon>
    </lineage>
</organism>
<dbReference type="RefSeq" id="WP_386831778.1">
    <property type="nucleotide sequence ID" value="NZ_JBHUNP010000001.1"/>
</dbReference>
<evidence type="ECO:0000313" key="4">
    <source>
        <dbReference type="Proteomes" id="UP001597521"/>
    </source>
</evidence>
<evidence type="ECO:0000256" key="1">
    <source>
        <dbReference type="ARBA" id="ARBA00022898"/>
    </source>
</evidence>
<dbReference type="InterPro" id="IPR015421">
    <property type="entry name" value="PyrdxlP-dep_Trfase_major"/>
</dbReference>
<comment type="caution">
    <text evidence="3">The sequence shown here is derived from an EMBL/GenBank/DDBJ whole genome shotgun (WGS) entry which is preliminary data.</text>
</comment>
<dbReference type="PANTHER" id="PTHR43586:SF21">
    <property type="entry name" value="PYRIDOXAL PHOSPHATE (PLP)-DEPENDENT ASPARTATE AMINOTRANSFERASE SUPERFAMILY"/>
    <property type="match status" value="1"/>
</dbReference>
<dbReference type="SUPFAM" id="SSF53383">
    <property type="entry name" value="PLP-dependent transferases"/>
    <property type="match status" value="1"/>
</dbReference>
<dbReference type="InterPro" id="IPR015422">
    <property type="entry name" value="PyrdxlP-dep_Trfase_small"/>
</dbReference>
<proteinExistence type="predicted"/>
<evidence type="ECO:0000259" key="2">
    <source>
        <dbReference type="Pfam" id="PF00266"/>
    </source>
</evidence>
<dbReference type="EMBL" id="JBHUNP010000001">
    <property type="protein sequence ID" value="MFD2646834.1"/>
    <property type="molecule type" value="Genomic_DNA"/>
</dbReference>
<evidence type="ECO:0000313" key="3">
    <source>
        <dbReference type="EMBL" id="MFD2646834.1"/>
    </source>
</evidence>
<dbReference type="GO" id="GO:0008483">
    <property type="term" value="F:transaminase activity"/>
    <property type="evidence" value="ECO:0007669"/>
    <property type="project" value="UniProtKB-KW"/>
</dbReference>